<accession>A0ABU7XBZ8</accession>
<proteinExistence type="predicted"/>
<comment type="caution">
    <text evidence="3">The sequence shown here is derived from an EMBL/GenBank/DDBJ whole genome shotgun (WGS) entry which is preliminary data.</text>
</comment>
<name>A0ABU7XBZ8_9FIRM</name>
<organism evidence="3 4">
    <name type="scientific">Peptoniphilus grossensis</name>
    <dbReference type="NCBI Taxonomy" id="1465756"/>
    <lineage>
        <taxon>Bacteria</taxon>
        <taxon>Bacillati</taxon>
        <taxon>Bacillota</taxon>
        <taxon>Tissierellia</taxon>
        <taxon>Tissierellales</taxon>
        <taxon>Peptoniphilaceae</taxon>
        <taxon>Peptoniphilus</taxon>
    </lineage>
</organism>
<evidence type="ECO:0000313" key="3">
    <source>
        <dbReference type="EMBL" id="MEF3318500.1"/>
    </source>
</evidence>
<dbReference type="Proteomes" id="UP001328425">
    <property type="component" value="Unassembled WGS sequence"/>
</dbReference>
<feature type="compositionally biased region" description="Polar residues" evidence="1">
    <location>
        <begin position="1"/>
        <end position="10"/>
    </location>
</feature>
<evidence type="ECO:0000313" key="4">
    <source>
        <dbReference type="Proteomes" id="UP001328425"/>
    </source>
</evidence>
<evidence type="ECO:0000256" key="2">
    <source>
        <dbReference type="SAM" id="Phobius"/>
    </source>
</evidence>
<evidence type="ECO:0000256" key="1">
    <source>
        <dbReference type="SAM" id="MobiDB-lite"/>
    </source>
</evidence>
<feature type="transmembrane region" description="Helical" evidence="2">
    <location>
        <begin position="30"/>
        <end position="50"/>
    </location>
</feature>
<feature type="region of interest" description="Disordered" evidence="1">
    <location>
        <begin position="1"/>
        <end position="25"/>
    </location>
</feature>
<protein>
    <submittedName>
        <fullName evidence="3">Uncharacterized protein</fullName>
    </submittedName>
</protein>
<dbReference type="RefSeq" id="WP_332087555.1">
    <property type="nucleotide sequence ID" value="NZ_JARBCY010000045.1"/>
</dbReference>
<sequence length="57" mass="6156">MNISFTNQIVSRDKSEPERPSSTALNRNNGVVVGLSVSLAFLGTSSVFMFSPHDSII</sequence>
<keyword evidence="2" id="KW-1133">Transmembrane helix</keyword>
<keyword evidence="2" id="KW-0812">Transmembrane</keyword>
<dbReference type="EMBL" id="JARBCY010000045">
    <property type="protein sequence ID" value="MEF3318500.1"/>
    <property type="molecule type" value="Genomic_DNA"/>
</dbReference>
<keyword evidence="4" id="KW-1185">Reference proteome</keyword>
<gene>
    <name evidence="3" type="ORF">PV361_07275</name>
</gene>
<reference evidence="3 4" key="1">
    <citation type="submission" date="2022-11" db="EMBL/GenBank/DDBJ databases">
        <title>The First Case of Preauricular Fistular Abscess Caused by Peptoniphilus grossensis.</title>
        <authorList>
            <person name="Byun J.-H."/>
        </authorList>
    </citation>
    <scope>NUCLEOTIDE SEQUENCE [LARGE SCALE GENOMIC DNA]</scope>
    <source>
        <strain evidence="3 4">GYB008</strain>
    </source>
</reference>
<keyword evidence="2" id="KW-0472">Membrane</keyword>